<evidence type="ECO:0000259" key="2">
    <source>
        <dbReference type="Pfam" id="PF14730"/>
    </source>
</evidence>
<feature type="signal peptide" evidence="1">
    <location>
        <begin position="1"/>
        <end position="21"/>
    </location>
</feature>
<evidence type="ECO:0000313" key="4">
    <source>
        <dbReference type="Proteomes" id="UP000651112"/>
    </source>
</evidence>
<proteinExistence type="predicted"/>
<dbReference type="InterPro" id="IPR027823">
    <property type="entry name" value="DUF4468"/>
</dbReference>
<dbReference type="Proteomes" id="UP000651112">
    <property type="component" value="Unassembled WGS sequence"/>
</dbReference>
<name>A0ABR7XLE8_9SPHI</name>
<protein>
    <submittedName>
        <fullName evidence="3">DUF4468 domain-containing protein</fullName>
    </submittedName>
</protein>
<gene>
    <name evidence="3" type="ORF">H8B21_00300</name>
</gene>
<keyword evidence="4" id="KW-1185">Reference proteome</keyword>
<comment type="caution">
    <text evidence="3">The sequence shown here is derived from an EMBL/GenBank/DDBJ whole genome shotgun (WGS) entry which is preliminary data.</text>
</comment>
<dbReference type="RefSeq" id="WP_190311806.1">
    <property type="nucleotide sequence ID" value="NZ_JACNYL010000001.1"/>
</dbReference>
<dbReference type="Gene3D" id="3.30.530.80">
    <property type="match status" value="1"/>
</dbReference>
<accession>A0ABR7XLE8</accession>
<sequence>MKFVYSLLLWLLPLWSFSQDAGIFDKVYKPSYHQIDSVASYIPLKDGKVVYREVITYQGDKDKAYIALKRWFVDNFPDIQNVIQIDDRETGTLVGKSVRKYNFKLGVSKSDFSMYFTVSVNINVDTVDMSIYNIYGSDKRRNNLQMYLEATNAMLNENINFDQHNSVEMFNVDLTKSYFDYLKGKRKKYNGWVVYTVDSEVREIFESAKRAVTSSSETRNSSRR</sequence>
<dbReference type="EMBL" id="JACNYL010000001">
    <property type="protein sequence ID" value="MBD1419996.1"/>
    <property type="molecule type" value="Genomic_DNA"/>
</dbReference>
<feature type="chain" id="PRO_5046973910" evidence="1">
    <location>
        <begin position="22"/>
        <end position="224"/>
    </location>
</feature>
<dbReference type="Pfam" id="PF14730">
    <property type="entry name" value="DUF4468"/>
    <property type="match status" value="1"/>
</dbReference>
<evidence type="ECO:0000313" key="3">
    <source>
        <dbReference type="EMBL" id="MBD1419996.1"/>
    </source>
</evidence>
<evidence type="ECO:0000256" key="1">
    <source>
        <dbReference type="SAM" id="SignalP"/>
    </source>
</evidence>
<reference evidence="3 4" key="1">
    <citation type="submission" date="2020-08" db="EMBL/GenBank/DDBJ databases">
        <title>Sphingobacterium sp. DN00404 isolated from aquaculture water.</title>
        <authorList>
            <person name="Zhang M."/>
        </authorList>
    </citation>
    <scope>NUCLEOTIDE SEQUENCE [LARGE SCALE GENOMIC DNA]</scope>
    <source>
        <strain evidence="3 4">KCTC 42746</strain>
    </source>
</reference>
<feature type="domain" description="DUF4468" evidence="2">
    <location>
        <begin position="60"/>
        <end position="134"/>
    </location>
</feature>
<keyword evidence="1" id="KW-0732">Signal</keyword>
<organism evidence="3 4">
    <name type="scientific">Sphingobacterium chuzhouense</name>
    <dbReference type="NCBI Taxonomy" id="1742264"/>
    <lineage>
        <taxon>Bacteria</taxon>
        <taxon>Pseudomonadati</taxon>
        <taxon>Bacteroidota</taxon>
        <taxon>Sphingobacteriia</taxon>
        <taxon>Sphingobacteriales</taxon>
        <taxon>Sphingobacteriaceae</taxon>
        <taxon>Sphingobacterium</taxon>
    </lineage>
</organism>